<name>A0ABW6PSC9_9NOCA</name>
<accession>A0ABW6PSC9</accession>
<sequence length="108" mass="11853">MTTRDHSVTTITGWIPVGTERQFHRAAALSAEHGYNYLAEEHLLLAFLEDPRGFLAAHWPPDEPITLAQLRQVVLDNLPPVQAQHVGPATPVHVSTVRVGPVADYSAN</sequence>
<evidence type="ECO:0000313" key="2">
    <source>
        <dbReference type="Proteomes" id="UP001601444"/>
    </source>
</evidence>
<evidence type="ECO:0000313" key="1">
    <source>
        <dbReference type="EMBL" id="MFF0545331.1"/>
    </source>
</evidence>
<dbReference type="GO" id="GO:0006508">
    <property type="term" value="P:proteolysis"/>
    <property type="evidence" value="ECO:0007669"/>
    <property type="project" value="UniProtKB-KW"/>
</dbReference>
<dbReference type="Gene3D" id="1.10.1780.10">
    <property type="entry name" value="Clp, N-terminal domain"/>
    <property type="match status" value="1"/>
</dbReference>
<reference evidence="1 2" key="1">
    <citation type="submission" date="2024-10" db="EMBL/GenBank/DDBJ databases">
        <title>The Natural Products Discovery Center: Release of the First 8490 Sequenced Strains for Exploring Actinobacteria Biosynthetic Diversity.</title>
        <authorList>
            <person name="Kalkreuter E."/>
            <person name="Kautsar S.A."/>
            <person name="Yang D."/>
            <person name="Bader C.D."/>
            <person name="Teijaro C.N."/>
            <person name="Fluegel L."/>
            <person name="Davis C.M."/>
            <person name="Simpson J.R."/>
            <person name="Lauterbach L."/>
            <person name="Steele A.D."/>
            <person name="Gui C."/>
            <person name="Meng S."/>
            <person name="Li G."/>
            <person name="Viehrig K."/>
            <person name="Ye F."/>
            <person name="Su P."/>
            <person name="Kiefer A.F."/>
            <person name="Nichols A."/>
            <person name="Cepeda A.J."/>
            <person name="Yan W."/>
            <person name="Fan B."/>
            <person name="Jiang Y."/>
            <person name="Adhikari A."/>
            <person name="Zheng C.-J."/>
            <person name="Schuster L."/>
            <person name="Cowan T.M."/>
            <person name="Smanski M.J."/>
            <person name="Chevrette M.G."/>
            <person name="De Carvalho L.P.S."/>
            <person name="Shen B."/>
        </authorList>
    </citation>
    <scope>NUCLEOTIDE SEQUENCE [LARGE SCALE GENOMIC DNA]</scope>
    <source>
        <strain evidence="1 2">NPDC004045</strain>
    </source>
</reference>
<dbReference type="EMBL" id="JBIAMX010000013">
    <property type="protein sequence ID" value="MFF0545331.1"/>
    <property type="molecule type" value="Genomic_DNA"/>
</dbReference>
<dbReference type="Proteomes" id="UP001601444">
    <property type="component" value="Unassembled WGS sequence"/>
</dbReference>
<organism evidence="1 2">
    <name type="scientific">Nocardia thailandica</name>
    <dbReference type="NCBI Taxonomy" id="257275"/>
    <lineage>
        <taxon>Bacteria</taxon>
        <taxon>Bacillati</taxon>
        <taxon>Actinomycetota</taxon>
        <taxon>Actinomycetes</taxon>
        <taxon>Mycobacteriales</taxon>
        <taxon>Nocardiaceae</taxon>
        <taxon>Nocardia</taxon>
    </lineage>
</organism>
<keyword evidence="1" id="KW-0645">Protease</keyword>
<dbReference type="GO" id="GO:0008233">
    <property type="term" value="F:peptidase activity"/>
    <property type="evidence" value="ECO:0007669"/>
    <property type="project" value="UniProtKB-KW"/>
</dbReference>
<gene>
    <name evidence="1" type="ORF">ACFYTF_21090</name>
</gene>
<dbReference type="RefSeq" id="WP_387701775.1">
    <property type="nucleotide sequence ID" value="NZ_JBIAMX010000013.1"/>
</dbReference>
<keyword evidence="1" id="KW-0378">Hydrolase</keyword>
<protein>
    <submittedName>
        <fullName evidence="1">Clp protease N-terminal domain-containing protein</fullName>
    </submittedName>
</protein>
<comment type="caution">
    <text evidence="1">The sequence shown here is derived from an EMBL/GenBank/DDBJ whole genome shotgun (WGS) entry which is preliminary data.</text>
</comment>
<dbReference type="InterPro" id="IPR036628">
    <property type="entry name" value="Clp_N_dom_sf"/>
</dbReference>
<proteinExistence type="predicted"/>
<keyword evidence="2" id="KW-1185">Reference proteome</keyword>